<keyword evidence="3 6" id="KW-0315">Glutamine amidotransferase</keyword>
<evidence type="ECO:0000256" key="8">
    <source>
        <dbReference type="PIRSR" id="PIRSR005639-2"/>
    </source>
</evidence>
<feature type="active site" description="Nucleophile" evidence="6 7">
    <location>
        <position position="80"/>
    </location>
</feature>
<dbReference type="Pfam" id="PF01174">
    <property type="entry name" value="SNO"/>
    <property type="match status" value="1"/>
</dbReference>
<evidence type="ECO:0000256" key="2">
    <source>
        <dbReference type="ARBA" id="ARBA00022801"/>
    </source>
</evidence>
<name>A0A832I139_UNCEI</name>
<dbReference type="AlphaFoldDB" id="A0A832I139"/>
<dbReference type="InterPro" id="IPR002161">
    <property type="entry name" value="PdxT/SNO"/>
</dbReference>
<evidence type="ECO:0000256" key="5">
    <source>
        <dbReference type="ARBA" id="ARBA00049534"/>
    </source>
</evidence>
<dbReference type="InterPro" id="IPR029062">
    <property type="entry name" value="Class_I_gatase-like"/>
</dbReference>
<reference evidence="9" key="1">
    <citation type="journal article" date="2020" name="mSystems">
        <title>Genome- and Community-Level Interaction Insights into Carbon Utilization and Element Cycling Functions of Hydrothermarchaeota in Hydrothermal Sediment.</title>
        <authorList>
            <person name="Zhou Z."/>
            <person name="Liu Y."/>
            <person name="Xu W."/>
            <person name="Pan J."/>
            <person name="Luo Z.H."/>
            <person name="Li M."/>
        </authorList>
    </citation>
    <scope>NUCLEOTIDE SEQUENCE [LARGE SCALE GENOMIC DNA]</scope>
    <source>
        <strain evidence="9">SpSt-381</strain>
    </source>
</reference>
<comment type="catalytic activity">
    <reaction evidence="6">
        <text>aldehydo-D-ribose 5-phosphate + D-glyceraldehyde 3-phosphate + L-glutamine = pyridoxal 5'-phosphate + L-glutamate + phosphate + 3 H2O + H(+)</text>
        <dbReference type="Rhea" id="RHEA:31507"/>
        <dbReference type="ChEBI" id="CHEBI:15377"/>
        <dbReference type="ChEBI" id="CHEBI:15378"/>
        <dbReference type="ChEBI" id="CHEBI:29985"/>
        <dbReference type="ChEBI" id="CHEBI:43474"/>
        <dbReference type="ChEBI" id="CHEBI:58273"/>
        <dbReference type="ChEBI" id="CHEBI:58359"/>
        <dbReference type="ChEBI" id="CHEBI:59776"/>
        <dbReference type="ChEBI" id="CHEBI:597326"/>
        <dbReference type="EC" id="4.3.3.6"/>
    </reaction>
</comment>
<dbReference type="UniPathway" id="UPA00245"/>
<feature type="binding site" evidence="6 8">
    <location>
        <position position="107"/>
    </location>
    <ligand>
        <name>L-glutamine</name>
        <dbReference type="ChEBI" id="CHEBI:58359"/>
    </ligand>
</feature>
<dbReference type="PROSITE" id="PS51130">
    <property type="entry name" value="PDXT_SNO_2"/>
    <property type="match status" value="1"/>
</dbReference>
<dbReference type="EC" id="3.5.1.2" evidence="6"/>
<comment type="subunit">
    <text evidence="6">In the presence of PdxS, forms a dodecamer of heterodimers. Only shows activity in the heterodimer.</text>
</comment>
<dbReference type="GO" id="GO:0005829">
    <property type="term" value="C:cytosol"/>
    <property type="evidence" value="ECO:0007669"/>
    <property type="project" value="TreeGrafter"/>
</dbReference>
<dbReference type="GO" id="GO:0006543">
    <property type="term" value="P:L-glutamine catabolic process"/>
    <property type="evidence" value="ECO:0007669"/>
    <property type="project" value="UniProtKB-UniRule"/>
</dbReference>
<dbReference type="PROSITE" id="PS51273">
    <property type="entry name" value="GATASE_TYPE_1"/>
    <property type="match status" value="1"/>
</dbReference>
<keyword evidence="4 6" id="KW-0456">Lyase</keyword>
<dbReference type="GO" id="GO:0008614">
    <property type="term" value="P:pyridoxine metabolic process"/>
    <property type="evidence" value="ECO:0007669"/>
    <property type="project" value="TreeGrafter"/>
</dbReference>
<feature type="active site" description="Charge relay system" evidence="6 7">
    <location>
        <position position="170"/>
    </location>
</feature>
<comment type="caution">
    <text evidence="9">The sequence shown here is derived from an EMBL/GenBank/DDBJ whole genome shotgun (WGS) entry which is preliminary data.</text>
</comment>
<evidence type="ECO:0000256" key="1">
    <source>
        <dbReference type="ARBA" id="ARBA00008345"/>
    </source>
</evidence>
<dbReference type="CDD" id="cd01749">
    <property type="entry name" value="GATase1_PB"/>
    <property type="match status" value="1"/>
</dbReference>
<evidence type="ECO:0000256" key="4">
    <source>
        <dbReference type="ARBA" id="ARBA00023239"/>
    </source>
</evidence>
<protein>
    <recommendedName>
        <fullName evidence="6">Pyridoxal 5'-phosphate synthase subunit PdxT</fullName>
        <ecNumber evidence="6">4.3.3.6</ecNumber>
    </recommendedName>
    <alternativeName>
        <fullName evidence="6">Pdx2</fullName>
    </alternativeName>
    <alternativeName>
        <fullName evidence="6">Pyridoxal 5'-phosphate synthase glutaminase subunit</fullName>
        <ecNumber evidence="6">3.5.1.2</ecNumber>
    </alternativeName>
</protein>
<feature type="binding site" evidence="6 8">
    <location>
        <begin position="49"/>
        <end position="51"/>
    </location>
    <ligand>
        <name>L-glutamine</name>
        <dbReference type="ChEBI" id="CHEBI:58359"/>
    </ligand>
</feature>
<dbReference type="SUPFAM" id="SSF52317">
    <property type="entry name" value="Class I glutamine amidotransferase-like"/>
    <property type="match status" value="1"/>
</dbReference>
<gene>
    <name evidence="6 9" type="primary">pdxT</name>
    <name evidence="9" type="ORF">ENR23_06680</name>
</gene>
<evidence type="ECO:0000256" key="3">
    <source>
        <dbReference type="ARBA" id="ARBA00022962"/>
    </source>
</evidence>
<evidence type="ECO:0000313" key="9">
    <source>
        <dbReference type="EMBL" id="HGZ43097.1"/>
    </source>
</evidence>
<feature type="active site" description="Charge relay system" evidence="6 7">
    <location>
        <position position="172"/>
    </location>
</feature>
<evidence type="ECO:0000256" key="6">
    <source>
        <dbReference type="HAMAP-Rule" id="MF_01615"/>
    </source>
</evidence>
<comment type="similarity">
    <text evidence="1 6">Belongs to the glutaminase PdxT/SNO family.</text>
</comment>
<feature type="binding site" evidence="6 8">
    <location>
        <begin position="133"/>
        <end position="134"/>
    </location>
    <ligand>
        <name>L-glutamine</name>
        <dbReference type="ChEBI" id="CHEBI:58359"/>
    </ligand>
</feature>
<dbReference type="GO" id="GO:0004359">
    <property type="term" value="F:glutaminase activity"/>
    <property type="evidence" value="ECO:0007669"/>
    <property type="project" value="UniProtKB-UniRule"/>
</dbReference>
<keyword evidence="2 6" id="KW-0378">Hydrolase</keyword>
<comment type="pathway">
    <text evidence="6">Cofactor biosynthesis; pyridoxal 5'-phosphate biosynthesis.</text>
</comment>
<dbReference type="PROSITE" id="PS01236">
    <property type="entry name" value="PDXT_SNO_1"/>
    <property type="match status" value="1"/>
</dbReference>
<dbReference type="InterPro" id="IPR021196">
    <property type="entry name" value="PdxT/SNO_CS"/>
</dbReference>
<comment type="catalytic activity">
    <reaction evidence="5 6">
        <text>L-glutamine + H2O = L-glutamate + NH4(+)</text>
        <dbReference type="Rhea" id="RHEA:15889"/>
        <dbReference type="ChEBI" id="CHEBI:15377"/>
        <dbReference type="ChEBI" id="CHEBI:28938"/>
        <dbReference type="ChEBI" id="CHEBI:29985"/>
        <dbReference type="ChEBI" id="CHEBI:58359"/>
        <dbReference type="EC" id="3.5.1.2"/>
    </reaction>
</comment>
<dbReference type="Gene3D" id="3.40.50.880">
    <property type="match status" value="1"/>
</dbReference>
<dbReference type="EMBL" id="DSQF01000012">
    <property type="protein sequence ID" value="HGZ43097.1"/>
    <property type="molecule type" value="Genomic_DNA"/>
</dbReference>
<dbReference type="NCBIfam" id="TIGR03800">
    <property type="entry name" value="PLP_synth_Pdx2"/>
    <property type="match status" value="1"/>
</dbReference>
<dbReference type="HAMAP" id="MF_01615">
    <property type="entry name" value="PdxT"/>
    <property type="match status" value="1"/>
</dbReference>
<comment type="function">
    <text evidence="6">Catalyzes the hydrolysis of glutamine to glutamate and ammonia as part of the biosynthesis of pyridoxal 5'-phosphate. The resulting ammonia molecule is channeled to the active site of PdxS.</text>
</comment>
<evidence type="ECO:0000256" key="7">
    <source>
        <dbReference type="PIRSR" id="PIRSR005639-1"/>
    </source>
</evidence>
<dbReference type="GO" id="GO:0042823">
    <property type="term" value="P:pyridoxal phosphate biosynthetic process"/>
    <property type="evidence" value="ECO:0007669"/>
    <property type="project" value="UniProtKB-UniRule"/>
</dbReference>
<dbReference type="PANTHER" id="PTHR31559">
    <property type="entry name" value="PYRIDOXAL 5'-PHOSPHATE SYNTHASE SUBUNIT SNO"/>
    <property type="match status" value="1"/>
</dbReference>
<dbReference type="GO" id="GO:1903600">
    <property type="term" value="C:glutaminase complex"/>
    <property type="evidence" value="ECO:0007669"/>
    <property type="project" value="TreeGrafter"/>
</dbReference>
<dbReference type="PIRSF" id="PIRSF005639">
    <property type="entry name" value="Glut_amidoT_SNO"/>
    <property type="match status" value="1"/>
</dbReference>
<dbReference type="EC" id="4.3.3.6" evidence="6"/>
<sequence>MAAPRVGILSLQGDFALHRAAVEAAGAEPVRVTLPGDLEGAQALVLPGGESTTMLRLLEATGLRGPVAEFVRERPVLGTCAGLILLARGNGSLPHPPFGALDAVVERNAYGRQIDSFSETVEFAGAPLLGVFIRAPRIRAVGPGVEVVARRASGEPVGVRAGRVVGLCFHPELTPDRRVHRWFLAEVAGLVPAAAASPPVEAA</sequence>
<dbReference type="GO" id="GO:0036381">
    <property type="term" value="F:pyridoxal 5'-phosphate synthase (glutamine hydrolysing) activity"/>
    <property type="evidence" value="ECO:0007669"/>
    <property type="project" value="UniProtKB-UniRule"/>
</dbReference>
<dbReference type="PANTHER" id="PTHR31559:SF0">
    <property type="entry name" value="PYRIDOXAL 5'-PHOSPHATE SYNTHASE SUBUNIT SNO1-RELATED"/>
    <property type="match status" value="1"/>
</dbReference>
<proteinExistence type="inferred from homology"/>
<keyword evidence="6" id="KW-0663">Pyridoxal phosphate</keyword>
<organism evidence="9">
    <name type="scientific">Eiseniibacteriota bacterium</name>
    <dbReference type="NCBI Taxonomy" id="2212470"/>
    <lineage>
        <taxon>Bacteria</taxon>
        <taxon>Candidatus Eiseniibacteriota</taxon>
    </lineage>
</organism>
<accession>A0A832I139</accession>